<dbReference type="EMBL" id="FZQP02002968">
    <property type="protein sequence ID" value="VVC96986.1"/>
    <property type="molecule type" value="Genomic_DNA"/>
</dbReference>
<name>A0A5E4QGP4_9NEOP</name>
<accession>A0A5E4QGP4</accession>
<evidence type="ECO:0000313" key="2">
    <source>
        <dbReference type="Proteomes" id="UP000324832"/>
    </source>
</evidence>
<proteinExistence type="predicted"/>
<dbReference type="AlphaFoldDB" id="A0A5E4QGP4"/>
<dbReference type="Proteomes" id="UP000324832">
    <property type="component" value="Unassembled WGS sequence"/>
</dbReference>
<reference evidence="1 2" key="1">
    <citation type="submission" date="2017-07" db="EMBL/GenBank/DDBJ databases">
        <authorList>
            <person name="Talla V."/>
            <person name="Backstrom N."/>
        </authorList>
    </citation>
    <scope>NUCLEOTIDE SEQUENCE [LARGE SCALE GENOMIC DNA]</scope>
</reference>
<protein>
    <submittedName>
        <fullName evidence="1">Uncharacterized protein</fullName>
    </submittedName>
</protein>
<gene>
    <name evidence="1" type="ORF">LSINAPIS_LOCUS8371</name>
</gene>
<evidence type="ECO:0000313" key="1">
    <source>
        <dbReference type="EMBL" id="VVC96986.1"/>
    </source>
</evidence>
<keyword evidence="2" id="KW-1185">Reference proteome</keyword>
<organism evidence="1 2">
    <name type="scientific">Leptidea sinapis</name>
    <dbReference type="NCBI Taxonomy" id="189913"/>
    <lineage>
        <taxon>Eukaryota</taxon>
        <taxon>Metazoa</taxon>
        <taxon>Ecdysozoa</taxon>
        <taxon>Arthropoda</taxon>
        <taxon>Hexapoda</taxon>
        <taxon>Insecta</taxon>
        <taxon>Pterygota</taxon>
        <taxon>Neoptera</taxon>
        <taxon>Endopterygota</taxon>
        <taxon>Lepidoptera</taxon>
        <taxon>Glossata</taxon>
        <taxon>Ditrysia</taxon>
        <taxon>Papilionoidea</taxon>
        <taxon>Pieridae</taxon>
        <taxon>Dismorphiinae</taxon>
        <taxon>Leptidea</taxon>
    </lineage>
</organism>
<sequence length="75" mass="8169">MLEFHAVCFALKSLARIVGSGESSKVWTSATAIISYAEEVETNLGTNSIPTALKIDNLCKQYLGYGILEELLQMS</sequence>